<keyword evidence="1 6" id="KW-0963">Cytoplasm</keyword>
<evidence type="ECO:0000313" key="7">
    <source>
        <dbReference type="EMBL" id="QCK85282.1"/>
    </source>
</evidence>
<keyword evidence="5 6" id="KW-0949">S-adenosyl-L-methionine</keyword>
<comment type="similarity">
    <text evidence="6">Belongs to the methyltransferase superfamily. RNA methyltransferase RsmG family.</text>
</comment>
<feature type="binding site" evidence="6">
    <location>
        <position position="80"/>
    </location>
    <ligand>
        <name>S-adenosyl-L-methionine</name>
        <dbReference type="ChEBI" id="CHEBI:59789"/>
    </ligand>
</feature>
<evidence type="ECO:0000256" key="1">
    <source>
        <dbReference type="ARBA" id="ARBA00022490"/>
    </source>
</evidence>
<dbReference type="EMBL" id="CP039865">
    <property type="protein sequence ID" value="QCK85282.1"/>
    <property type="molecule type" value="Genomic_DNA"/>
</dbReference>
<dbReference type="OrthoDB" id="9808773at2"/>
<dbReference type="EC" id="2.1.1.170" evidence="6"/>
<organism evidence="7 8">
    <name type="scientific">Phreatobacter aquaticus</name>
    <dbReference type="NCBI Taxonomy" id="2570229"/>
    <lineage>
        <taxon>Bacteria</taxon>
        <taxon>Pseudomonadati</taxon>
        <taxon>Pseudomonadota</taxon>
        <taxon>Alphaproteobacteria</taxon>
        <taxon>Hyphomicrobiales</taxon>
        <taxon>Phreatobacteraceae</taxon>
        <taxon>Phreatobacter</taxon>
    </lineage>
</organism>
<dbReference type="PANTHER" id="PTHR31760:SF0">
    <property type="entry name" value="S-ADENOSYL-L-METHIONINE-DEPENDENT METHYLTRANSFERASES SUPERFAMILY PROTEIN"/>
    <property type="match status" value="1"/>
</dbReference>
<proteinExistence type="inferred from homology"/>
<dbReference type="Gene3D" id="3.40.50.150">
    <property type="entry name" value="Vaccinia Virus protein VP39"/>
    <property type="match status" value="1"/>
</dbReference>
<dbReference type="PANTHER" id="PTHR31760">
    <property type="entry name" value="S-ADENOSYL-L-METHIONINE-DEPENDENT METHYLTRANSFERASES SUPERFAMILY PROTEIN"/>
    <property type="match status" value="1"/>
</dbReference>
<dbReference type="RefSeq" id="WP_137098616.1">
    <property type="nucleotide sequence ID" value="NZ_CP039865.1"/>
</dbReference>
<dbReference type="PIRSF" id="PIRSF003078">
    <property type="entry name" value="GidB"/>
    <property type="match status" value="1"/>
</dbReference>
<keyword evidence="8" id="KW-1185">Reference proteome</keyword>
<dbReference type="InterPro" id="IPR029063">
    <property type="entry name" value="SAM-dependent_MTases_sf"/>
</dbReference>
<dbReference type="NCBIfam" id="TIGR00138">
    <property type="entry name" value="rsmG_gidB"/>
    <property type="match status" value="1"/>
</dbReference>
<dbReference type="GO" id="GO:0005829">
    <property type="term" value="C:cytosol"/>
    <property type="evidence" value="ECO:0007669"/>
    <property type="project" value="TreeGrafter"/>
</dbReference>
<evidence type="ECO:0000313" key="8">
    <source>
        <dbReference type="Proteomes" id="UP000298588"/>
    </source>
</evidence>
<dbReference type="GO" id="GO:0070043">
    <property type="term" value="F:rRNA (guanine-N7-)-methyltransferase activity"/>
    <property type="evidence" value="ECO:0007669"/>
    <property type="project" value="UniProtKB-UniRule"/>
</dbReference>
<dbReference type="HAMAP" id="MF_00074">
    <property type="entry name" value="16SrRNA_methyltr_G"/>
    <property type="match status" value="1"/>
</dbReference>
<feature type="binding site" evidence="6">
    <location>
        <position position="150"/>
    </location>
    <ligand>
        <name>S-adenosyl-L-methionine</name>
        <dbReference type="ChEBI" id="CHEBI:59789"/>
    </ligand>
</feature>
<dbReference type="KEGG" id="paqt:E8L99_05555"/>
<evidence type="ECO:0000256" key="2">
    <source>
        <dbReference type="ARBA" id="ARBA00022552"/>
    </source>
</evidence>
<keyword evidence="4 6" id="KW-0808">Transferase</keyword>
<evidence type="ECO:0000256" key="5">
    <source>
        <dbReference type="ARBA" id="ARBA00022691"/>
    </source>
</evidence>
<keyword evidence="2 6" id="KW-0698">rRNA processing</keyword>
<dbReference type="InterPro" id="IPR003682">
    <property type="entry name" value="rRNA_ssu_MeTfrase_G"/>
</dbReference>
<evidence type="ECO:0000256" key="3">
    <source>
        <dbReference type="ARBA" id="ARBA00022603"/>
    </source>
</evidence>
<dbReference type="AlphaFoldDB" id="A0A4D7QM20"/>
<dbReference type="Pfam" id="PF02527">
    <property type="entry name" value="GidB"/>
    <property type="match status" value="1"/>
</dbReference>
<comment type="catalytic activity">
    <reaction evidence="6">
        <text>guanosine(527) in 16S rRNA + S-adenosyl-L-methionine = N(7)-methylguanosine(527) in 16S rRNA + S-adenosyl-L-homocysteine</text>
        <dbReference type="Rhea" id="RHEA:42732"/>
        <dbReference type="Rhea" id="RHEA-COMP:10209"/>
        <dbReference type="Rhea" id="RHEA-COMP:10210"/>
        <dbReference type="ChEBI" id="CHEBI:57856"/>
        <dbReference type="ChEBI" id="CHEBI:59789"/>
        <dbReference type="ChEBI" id="CHEBI:74269"/>
        <dbReference type="ChEBI" id="CHEBI:74480"/>
        <dbReference type="EC" id="2.1.1.170"/>
    </reaction>
</comment>
<comment type="subcellular location">
    <subcellularLocation>
        <location evidence="6">Cytoplasm</location>
    </subcellularLocation>
</comment>
<feature type="binding site" evidence="6">
    <location>
        <position position="85"/>
    </location>
    <ligand>
        <name>S-adenosyl-L-methionine</name>
        <dbReference type="ChEBI" id="CHEBI:59789"/>
    </ligand>
</feature>
<keyword evidence="3 6" id="KW-0489">Methyltransferase</keyword>
<comment type="caution">
    <text evidence="6">Lacks conserved residue(s) required for the propagation of feature annotation.</text>
</comment>
<dbReference type="SUPFAM" id="SSF53335">
    <property type="entry name" value="S-adenosyl-L-methionine-dependent methyltransferases"/>
    <property type="match status" value="1"/>
</dbReference>
<protein>
    <recommendedName>
        <fullName evidence="6">Ribosomal RNA small subunit methyltransferase G</fullName>
        <ecNumber evidence="6">2.1.1.170</ecNumber>
    </recommendedName>
    <alternativeName>
        <fullName evidence="6">16S rRNA 7-methylguanosine methyltransferase</fullName>
        <shortName evidence="6">16S rRNA m7G methyltransferase</shortName>
    </alternativeName>
</protein>
<sequence length="219" mass="23450">MAANVSDRAAAEAAARQAGVAVSRETQDRLVLYVSLLRRWNPVKNLVSPHTLSAVWERHIADCLQLAALAPDARTWVDLGSGGGLPGLVIAAVLAERAGTRIHLVESKLGKAAFLREAARQMGVPATIHAFRIEGVLAQWTEPVDVVTARALAPLDQLVRLSVPLLKTGAFGLFPKGQDVGSELTQAAKYWKLDTVLTPSVTEQDGRIVTVRRAEPVAS</sequence>
<gene>
    <name evidence="6 7" type="primary">rsmG</name>
    <name evidence="7" type="ORF">E8L99_05555</name>
</gene>
<feature type="binding site" evidence="6">
    <location>
        <begin position="133"/>
        <end position="134"/>
    </location>
    <ligand>
        <name>S-adenosyl-L-methionine</name>
        <dbReference type="ChEBI" id="CHEBI:59789"/>
    </ligand>
</feature>
<evidence type="ECO:0000256" key="4">
    <source>
        <dbReference type="ARBA" id="ARBA00022679"/>
    </source>
</evidence>
<reference evidence="7 8" key="1">
    <citation type="submission" date="2019-04" db="EMBL/GenBank/DDBJ databases">
        <title>Phreatobacter aquaticus sp. nov.</title>
        <authorList>
            <person name="Choi A."/>
            <person name="Baek K."/>
        </authorList>
    </citation>
    <scope>NUCLEOTIDE SEQUENCE [LARGE SCALE GENOMIC DNA]</scope>
    <source>
        <strain evidence="7 8">NMCR1094</strain>
    </source>
</reference>
<dbReference type="Proteomes" id="UP000298588">
    <property type="component" value="Chromosome"/>
</dbReference>
<evidence type="ECO:0000256" key="6">
    <source>
        <dbReference type="HAMAP-Rule" id="MF_00074"/>
    </source>
</evidence>
<name>A0A4D7QM20_9HYPH</name>
<accession>A0A4D7QM20</accession>
<comment type="function">
    <text evidence="6">Specifically methylates the N7 position of guanine in position 527 of 16S rRNA.</text>
</comment>